<keyword evidence="2 7" id="KW-1003">Cell membrane</keyword>
<dbReference type="GO" id="GO:0005886">
    <property type="term" value="C:plasma membrane"/>
    <property type="evidence" value="ECO:0007669"/>
    <property type="project" value="UniProtKB-SubCell"/>
</dbReference>
<gene>
    <name evidence="7" type="primary">lgt</name>
    <name evidence="9" type="ORF">C3B54_111077</name>
</gene>
<feature type="transmembrane region" description="Helical" evidence="7">
    <location>
        <begin position="29"/>
        <end position="54"/>
    </location>
</feature>
<name>A0A2L2BQZ3_9MICO</name>
<dbReference type="NCBIfam" id="TIGR00544">
    <property type="entry name" value="lgt"/>
    <property type="match status" value="1"/>
</dbReference>
<feature type="compositionally biased region" description="Basic and acidic residues" evidence="8">
    <location>
        <begin position="304"/>
        <end position="317"/>
    </location>
</feature>
<feature type="transmembrane region" description="Helical" evidence="7">
    <location>
        <begin position="106"/>
        <end position="128"/>
    </location>
</feature>
<dbReference type="OrthoDB" id="871140at2"/>
<evidence type="ECO:0000256" key="8">
    <source>
        <dbReference type="SAM" id="MobiDB-lite"/>
    </source>
</evidence>
<dbReference type="PROSITE" id="PS01311">
    <property type="entry name" value="LGT"/>
    <property type="match status" value="1"/>
</dbReference>
<keyword evidence="9" id="KW-0449">Lipoprotein</keyword>
<evidence type="ECO:0000256" key="2">
    <source>
        <dbReference type="ARBA" id="ARBA00022475"/>
    </source>
</evidence>
<comment type="pathway">
    <text evidence="7">Protein modification; lipoprotein biosynthesis (diacylglyceryl transfer).</text>
</comment>
<dbReference type="Proteomes" id="UP000243077">
    <property type="component" value="Chromosome"/>
</dbReference>
<dbReference type="KEGG" id="psai:C3B54_111077"/>
<dbReference type="UniPathway" id="UPA00664"/>
<feature type="transmembrane region" description="Helical" evidence="7">
    <location>
        <begin position="135"/>
        <end position="155"/>
    </location>
</feature>
<keyword evidence="5 7" id="KW-1133">Transmembrane helix</keyword>
<dbReference type="EMBL" id="CP026923">
    <property type="protein sequence ID" value="AVG24042.1"/>
    <property type="molecule type" value="Genomic_DNA"/>
</dbReference>
<dbReference type="InterPro" id="IPR001640">
    <property type="entry name" value="Lgt"/>
</dbReference>
<sequence>MLPNSLPSPPAEWRSFNIGQWLRDLGLDWFALNLSVNAYALFILLGIVAAVLIVNHRLTSRGAEPWIVVDIALYAVPFGILGGRLFHVITHPADYFFEGADLWRVLYVWEGGLAIFGALLGGAVGAWIGTRVTGVRFWAFADALAPGLLIAQATGRFGNYFNQELFGAPTDLPWGLEIDPGNPAIPVGLPADTLFHPTFAYESLWNILGALVIIAATRKLNLQWGKAFALYLIWYGAGRFTLEFLRLDVAEVIFGLRANQWAALAGIVLGLLIIVVQSRSHPGLEPSVYRPGKEWEPDDEVESEDRYRLGEDSEPRSEAASTTTTSGQPAPTDK</sequence>
<evidence type="ECO:0000256" key="4">
    <source>
        <dbReference type="ARBA" id="ARBA00022692"/>
    </source>
</evidence>
<dbReference type="PANTHER" id="PTHR30589:SF0">
    <property type="entry name" value="PHOSPHATIDYLGLYCEROL--PROLIPOPROTEIN DIACYLGLYCERYL TRANSFERASE"/>
    <property type="match status" value="1"/>
</dbReference>
<comment type="function">
    <text evidence="7">Catalyzes the transfer of the diacylglyceryl group from phosphatidylglycerol to the sulfhydryl group of the N-terminal cysteine of a prolipoprotein, the first step in the formation of mature lipoproteins.</text>
</comment>
<evidence type="ECO:0000256" key="1">
    <source>
        <dbReference type="ARBA" id="ARBA00007150"/>
    </source>
</evidence>
<evidence type="ECO:0000313" key="10">
    <source>
        <dbReference type="Proteomes" id="UP000243077"/>
    </source>
</evidence>
<dbReference type="AlphaFoldDB" id="A0A2L2BQZ3"/>
<keyword evidence="3 7" id="KW-0808">Transferase</keyword>
<evidence type="ECO:0000313" key="9">
    <source>
        <dbReference type="EMBL" id="AVG24042.1"/>
    </source>
</evidence>
<dbReference type="GO" id="GO:0008961">
    <property type="term" value="F:phosphatidylglycerol-prolipoprotein diacylglyceryl transferase activity"/>
    <property type="evidence" value="ECO:0007669"/>
    <property type="project" value="UniProtKB-UniRule"/>
</dbReference>
<comment type="similarity">
    <text evidence="1 7">Belongs to the Lgt family.</text>
</comment>
<feature type="transmembrane region" description="Helical" evidence="7">
    <location>
        <begin position="199"/>
        <end position="216"/>
    </location>
</feature>
<proteinExistence type="inferred from homology"/>
<keyword evidence="10" id="KW-1185">Reference proteome</keyword>
<feature type="transmembrane region" description="Helical" evidence="7">
    <location>
        <begin position="66"/>
        <end position="86"/>
    </location>
</feature>
<dbReference type="RefSeq" id="WP_104913575.1">
    <property type="nucleotide sequence ID" value="NZ_CP026923.1"/>
</dbReference>
<dbReference type="EC" id="2.5.1.145" evidence="7"/>
<feature type="compositionally biased region" description="Polar residues" evidence="8">
    <location>
        <begin position="319"/>
        <end position="334"/>
    </location>
</feature>
<keyword evidence="4 7" id="KW-0812">Transmembrane</keyword>
<accession>A0A2L2BQZ3</accession>
<dbReference type="PANTHER" id="PTHR30589">
    <property type="entry name" value="PROLIPOPROTEIN DIACYLGLYCERYL TRANSFERASE"/>
    <property type="match status" value="1"/>
</dbReference>
<evidence type="ECO:0000256" key="3">
    <source>
        <dbReference type="ARBA" id="ARBA00022679"/>
    </source>
</evidence>
<reference evidence="9 10" key="1">
    <citation type="submission" date="2018-02" db="EMBL/GenBank/DDBJ databases">
        <title>Complete genome of the streamlined marine actinobacterium Pontimonas salivibrio CL-TW6 adapted to coastal planktonic lifestype.</title>
        <authorList>
            <person name="Cho B.C."/>
            <person name="Hardies S.C."/>
            <person name="Jang G.I."/>
            <person name="Hwang C.Y."/>
        </authorList>
    </citation>
    <scope>NUCLEOTIDE SEQUENCE [LARGE SCALE GENOMIC DNA]</scope>
    <source>
        <strain evidence="9 10">CL-TW6</strain>
    </source>
</reference>
<dbReference type="Pfam" id="PF01790">
    <property type="entry name" value="LGT"/>
    <property type="match status" value="1"/>
</dbReference>
<feature type="region of interest" description="Disordered" evidence="8">
    <location>
        <begin position="287"/>
        <end position="334"/>
    </location>
</feature>
<dbReference type="GO" id="GO:0042158">
    <property type="term" value="P:lipoprotein biosynthetic process"/>
    <property type="evidence" value="ECO:0007669"/>
    <property type="project" value="UniProtKB-UniRule"/>
</dbReference>
<organism evidence="9 10">
    <name type="scientific">Pontimonas salivibrio</name>
    <dbReference type="NCBI Taxonomy" id="1159327"/>
    <lineage>
        <taxon>Bacteria</taxon>
        <taxon>Bacillati</taxon>
        <taxon>Actinomycetota</taxon>
        <taxon>Actinomycetes</taxon>
        <taxon>Micrococcales</taxon>
        <taxon>Microbacteriaceae</taxon>
        <taxon>Pontimonas</taxon>
    </lineage>
</organism>
<comment type="subcellular location">
    <subcellularLocation>
        <location evidence="7">Cell membrane</location>
        <topology evidence="7">Multi-pass membrane protein</topology>
    </subcellularLocation>
</comment>
<keyword evidence="6 7" id="KW-0472">Membrane</keyword>
<feature type="binding site" evidence="7">
    <location>
        <position position="156"/>
    </location>
    <ligand>
        <name>a 1,2-diacyl-sn-glycero-3-phospho-(1'-sn-glycerol)</name>
        <dbReference type="ChEBI" id="CHEBI:64716"/>
    </ligand>
</feature>
<evidence type="ECO:0000256" key="7">
    <source>
        <dbReference type="HAMAP-Rule" id="MF_01147"/>
    </source>
</evidence>
<evidence type="ECO:0000256" key="6">
    <source>
        <dbReference type="ARBA" id="ARBA00023136"/>
    </source>
</evidence>
<feature type="transmembrane region" description="Helical" evidence="7">
    <location>
        <begin position="258"/>
        <end position="276"/>
    </location>
</feature>
<comment type="catalytic activity">
    <reaction evidence="7">
        <text>L-cysteinyl-[prolipoprotein] + a 1,2-diacyl-sn-glycero-3-phospho-(1'-sn-glycerol) = an S-1,2-diacyl-sn-glyceryl-L-cysteinyl-[prolipoprotein] + sn-glycerol 1-phosphate + H(+)</text>
        <dbReference type="Rhea" id="RHEA:56712"/>
        <dbReference type="Rhea" id="RHEA-COMP:14679"/>
        <dbReference type="Rhea" id="RHEA-COMP:14680"/>
        <dbReference type="ChEBI" id="CHEBI:15378"/>
        <dbReference type="ChEBI" id="CHEBI:29950"/>
        <dbReference type="ChEBI" id="CHEBI:57685"/>
        <dbReference type="ChEBI" id="CHEBI:64716"/>
        <dbReference type="ChEBI" id="CHEBI:140658"/>
        <dbReference type="EC" id="2.5.1.145"/>
    </reaction>
</comment>
<evidence type="ECO:0000256" key="5">
    <source>
        <dbReference type="ARBA" id="ARBA00022989"/>
    </source>
</evidence>
<protein>
    <recommendedName>
        <fullName evidence="7">Phosphatidylglycerol--prolipoprotein diacylglyceryl transferase</fullName>
        <ecNumber evidence="7">2.5.1.145</ecNumber>
    </recommendedName>
</protein>
<dbReference type="HAMAP" id="MF_01147">
    <property type="entry name" value="Lgt"/>
    <property type="match status" value="1"/>
</dbReference>